<dbReference type="RefSeq" id="WP_080546618.1">
    <property type="nucleotide sequence ID" value="NZ_CP047260.1"/>
</dbReference>
<organism evidence="3 4">
    <name type="scientific">Pseudomonas syringae pv. maculicola str. ES4326</name>
    <dbReference type="NCBI Taxonomy" id="629265"/>
    <lineage>
        <taxon>Bacteria</taxon>
        <taxon>Pseudomonadati</taxon>
        <taxon>Pseudomonadota</taxon>
        <taxon>Gammaproteobacteria</taxon>
        <taxon>Pseudomonadales</taxon>
        <taxon>Pseudomonadaceae</taxon>
        <taxon>Pseudomonas</taxon>
    </lineage>
</organism>
<dbReference type="Pfam" id="PF21217">
    <property type="entry name" value="PaaA2"/>
    <property type="match status" value="1"/>
</dbReference>
<dbReference type="GeneID" id="64467098"/>
<feature type="region of interest" description="Disordered" evidence="1">
    <location>
        <begin position="58"/>
        <end position="81"/>
    </location>
</feature>
<evidence type="ECO:0000256" key="1">
    <source>
        <dbReference type="SAM" id="MobiDB-lite"/>
    </source>
</evidence>
<evidence type="ECO:0000259" key="2">
    <source>
        <dbReference type="Pfam" id="PF21217"/>
    </source>
</evidence>
<accession>A0A8T8C5E2</accession>
<dbReference type="Gene3D" id="6.20.450.20">
    <property type="match status" value="1"/>
</dbReference>
<name>A0A8T8C5E2_PSEYM</name>
<dbReference type="InterPro" id="IPR048851">
    <property type="entry name" value="PaaA2_dom"/>
</dbReference>
<gene>
    <name evidence="3" type="ORF">PMA4326_019660</name>
</gene>
<dbReference type="Proteomes" id="UP000003811">
    <property type="component" value="Chromosome"/>
</dbReference>
<dbReference type="AlphaFoldDB" id="A0A8T8C5E2"/>
<dbReference type="EMBL" id="CP047260">
    <property type="protein sequence ID" value="QHE98586.1"/>
    <property type="molecule type" value="Genomic_DNA"/>
</dbReference>
<proteinExistence type="predicted"/>
<sequence>MSTRISPIVPELETEEQSATHDKWFRTQVSASINDPAPNIPHDQVMAEMRALLKSKQITTTDHTEDHITTPPSPRTLPLTG</sequence>
<feature type="domain" description="Stability determinant" evidence="2">
    <location>
        <begin position="16"/>
        <end position="48"/>
    </location>
</feature>
<evidence type="ECO:0000313" key="4">
    <source>
        <dbReference type="Proteomes" id="UP000003811"/>
    </source>
</evidence>
<evidence type="ECO:0000313" key="3">
    <source>
        <dbReference type="EMBL" id="QHE98586.1"/>
    </source>
</evidence>
<reference evidence="3 4" key="1">
    <citation type="journal article" date="2011" name="PLoS Pathog.">
        <title>Dynamic evolution of pathogenicity revealed by sequencing and comparative genomics of 19 Pseudomonas syringae isolates.</title>
        <authorList>
            <person name="Baltrus D.A."/>
            <person name="Nishimura M.T."/>
            <person name="Romanchuk A."/>
            <person name="Chang J.H."/>
            <person name="Mukhtar M.S."/>
            <person name="Cherkis K."/>
            <person name="Roach J."/>
            <person name="Grant S.R."/>
            <person name="Jones C.D."/>
            <person name="Dangl J.L."/>
        </authorList>
    </citation>
    <scope>NUCLEOTIDE SEQUENCE [LARGE SCALE GENOMIC DNA]</scope>
    <source>
        <strain evidence="3 4">ES4326</strain>
    </source>
</reference>
<protein>
    <submittedName>
        <fullName evidence="3">Antitoxin</fullName>
    </submittedName>
</protein>